<organism evidence="1 2">
    <name type="scientific">Streptomyces carminius</name>
    <dbReference type="NCBI Taxonomy" id="2665496"/>
    <lineage>
        <taxon>Bacteria</taxon>
        <taxon>Bacillati</taxon>
        <taxon>Actinomycetota</taxon>
        <taxon>Actinomycetes</taxon>
        <taxon>Kitasatosporales</taxon>
        <taxon>Streptomycetaceae</taxon>
        <taxon>Streptomyces</taxon>
    </lineage>
</organism>
<dbReference type="Pfam" id="PF02082">
    <property type="entry name" value="Rrf2"/>
    <property type="match status" value="1"/>
</dbReference>
<dbReference type="InterPro" id="IPR036390">
    <property type="entry name" value="WH_DNA-bd_sf"/>
</dbReference>
<reference evidence="1 2" key="1">
    <citation type="submission" date="2017-11" db="EMBL/GenBank/DDBJ databases">
        <title>Streptomyces carmine sp. nov., a novel actinomycete isolated from Sophora alopecuroides in Xinjiang, China.</title>
        <authorList>
            <person name="Wang Y."/>
            <person name="Luo X."/>
            <person name="Wan C."/>
            <person name="Zhang L."/>
        </authorList>
    </citation>
    <scope>NUCLEOTIDE SEQUENCE [LARGE SCALE GENOMIC DNA]</scope>
    <source>
        <strain evidence="1 2">TRM SA0054</strain>
    </source>
</reference>
<protein>
    <submittedName>
        <fullName evidence="1">Transcriptional regulator</fullName>
    </submittedName>
</protein>
<dbReference type="InterPro" id="IPR030489">
    <property type="entry name" value="TR_Rrf2-type_CS"/>
</dbReference>
<dbReference type="GO" id="GO:0005829">
    <property type="term" value="C:cytosol"/>
    <property type="evidence" value="ECO:0007669"/>
    <property type="project" value="TreeGrafter"/>
</dbReference>
<dbReference type="EMBL" id="PGGW01000065">
    <property type="protein sequence ID" value="PJE95512.1"/>
    <property type="molecule type" value="Genomic_DNA"/>
</dbReference>
<sequence length="166" mass="18325">MSEGVEWALHSILNLAWAGPEHAVSAARLAAYYDLPPAYLNKQLQALVRAGLVSSGSGPRGGFRLARRLEDITLMDVVAAVEGPEEAFRCAGIRLRAPRGRPHEDGPVPEPAEDCQIHQAMREAELVWRRELAGRTLADVRDRVERVSPGVPRRARRWFAAARTTS</sequence>
<dbReference type="SUPFAM" id="SSF46785">
    <property type="entry name" value="Winged helix' DNA-binding domain"/>
    <property type="match status" value="1"/>
</dbReference>
<evidence type="ECO:0000313" key="2">
    <source>
        <dbReference type="Proteomes" id="UP000230407"/>
    </source>
</evidence>
<dbReference type="InterPro" id="IPR036388">
    <property type="entry name" value="WH-like_DNA-bd_sf"/>
</dbReference>
<dbReference type="RefSeq" id="WP_100203873.1">
    <property type="nucleotide sequence ID" value="NZ_PGGW01000065.1"/>
</dbReference>
<name>A0A2M8LU80_9ACTN</name>
<proteinExistence type="predicted"/>
<dbReference type="PANTHER" id="PTHR33221:SF13">
    <property type="entry name" value="TRANSCRIPTIONAL REGULATOR-RELATED"/>
    <property type="match status" value="1"/>
</dbReference>
<keyword evidence="2" id="KW-1185">Reference proteome</keyword>
<dbReference type="InterPro" id="IPR000944">
    <property type="entry name" value="Tscrpt_reg_Rrf2"/>
</dbReference>
<dbReference type="GO" id="GO:0003700">
    <property type="term" value="F:DNA-binding transcription factor activity"/>
    <property type="evidence" value="ECO:0007669"/>
    <property type="project" value="TreeGrafter"/>
</dbReference>
<dbReference type="Gene3D" id="1.10.10.10">
    <property type="entry name" value="Winged helix-like DNA-binding domain superfamily/Winged helix DNA-binding domain"/>
    <property type="match status" value="1"/>
</dbReference>
<dbReference type="PANTHER" id="PTHR33221">
    <property type="entry name" value="WINGED HELIX-TURN-HELIX TRANSCRIPTIONAL REGULATOR, RRF2 FAMILY"/>
    <property type="match status" value="1"/>
</dbReference>
<dbReference type="PROSITE" id="PS51197">
    <property type="entry name" value="HTH_RRF2_2"/>
    <property type="match status" value="1"/>
</dbReference>
<dbReference type="Proteomes" id="UP000230407">
    <property type="component" value="Unassembled WGS sequence"/>
</dbReference>
<evidence type="ECO:0000313" key="1">
    <source>
        <dbReference type="EMBL" id="PJE95512.1"/>
    </source>
</evidence>
<accession>A0A2M8LU80</accession>
<gene>
    <name evidence="1" type="ORF">CUT44_22970</name>
</gene>
<dbReference type="NCBIfam" id="TIGR00738">
    <property type="entry name" value="rrf2_super"/>
    <property type="match status" value="1"/>
</dbReference>
<dbReference type="AlphaFoldDB" id="A0A2M8LU80"/>
<comment type="caution">
    <text evidence="1">The sequence shown here is derived from an EMBL/GenBank/DDBJ whole genome shotgun (WGS) entry which is preliminary data.</text>
</comment>
<dbReference type="PROSITE" id="PS01332">
    <property type="entry name" value="HTH_RRF2_1"/>
    <property type="match status" value="1"/>
</dbReference>